<accession>A0A426YBM9</accession>
<proteinExistence type="predicted"/>
<gene>
    <name evidence="1" type="ORF">B296_00037955</name>
</gene>
<dbReference type="AlphaFoldDB" id="A0A426YBM9"/>
<dbReference type="EMBL" id="AMZH03013518">
    <property type="protein sequence ID" value="RRT49134.1"/>
    <property type="molecule type" value="Genomic_DNA"/>
</dbReference>
<organism evidence="1 2">
    <name type="scientific">Ensete ventricosum</name>
    <name type="common">Abyssinian banana</name>
    <name type="synonym">Musa ensete</name>
    <dbReference type="NCBI Taxonomy" id="4639"/>
    <lineage>
        <taxon>Eukaryota</taxon>
        <taxon>Viridiplantae</taxon>
        <taxon>Streptophyta</taxon>
        <taxon>Embryophyta</taxon>
        <taxon>Tracheophyta</taxon>
        <taxon>Spermatophyta</taxon>
        <taxon>Magnoliopsida</taxon>
        <taxon>Liliopsida</taxon>
        <taxon>Zingiberales</taxon>
        <taxon>Musaceae</taxon>
        <taxon>Ensete</taxon>
    </lineage>
</organism>
<name>A0A426YBM9_ENSVE</name>
<sequence length="124" mass="12228">PSYPLYATVAVAAVVAPTQATAAFAHRQPPLPRGGHPATGVAALDGGNPFAGAAVQAVVLTDDASARRCRPYGLLPLRATVAPCGLALVAAGHPLVGGLGRGLAMGGWPCMGAGRPSSSLPSLR</sequence>
<comment type="caution">
    <text evidence="1">The sequence shown here is derived from an EMBL/GenBank/DDBJ whole genome shotgun (WGS) entry which is preliminary data.</text>
</comment>
<dbReference type="Proteomes" id="UP000287651">
    <property type="component" value="Unassembled WGS sequence"/>
</dbReference>
<feature type="non-terminal residue" evidence="1">
    <location>
        <position position="1"/>
    </location>
</feature>
<protein>
    <submittedName>
        <fullName evidence="1">Uncharacterized protein</fullName>
    </submittedName>
</protein>
<evidence type="ECO:0000313" key="2">
    <source>
        <dbReference type="Proteomes" id="UP000287651"/>
    </source>
</evidence>
<reference evidence="1 2" key="1">
    <citation type="journal article" date="2014" name="Agronomy (Basel)">
        <title>A Draft Genome Sequence for Ensete ventricosum, the Drought-Tolerant Tree Against Hunger.</title>
        <authorList>
            <person name="Harrison J."/>
            <person name="Moore K.A."/>
            <person name="Paszkiewicz K."/>
            <person name="Jones T."/>
            <person name="Grant M."/>
            <person name="Ambacheew D."/>
            <person name="Muzemil S."/>
            <person name="Studholme D.J."/>
        </authorList>
    </citation>
    <scope>NUCLEOTIDE SEQUENCE [LARGE SCALE GENOMIC DNA]</scope>
</reference>
<evidence type="ECO:0000313" key="1">
    <source>
        <dbReference type="EMBL" id="RRT49134.1"/>
    </source>
</evidence>